<dbReference type="EMBL" id="ANOH01000384">
    <property type="protein sequence ID" value="EMI53072.1"/>
    <property type="molecule type" value="Genomic_DNA"/>
</dbReference>
<evidence type="ECO:0000313" key="1">
    <source>
        <dbReference type="EMBL" id="EMI53072.1"/>
    </source>
</evidence>
<dbReference type="Proteomes" id="UP000011885">
    <property type="component" value="Unassembled WGS sequence"/>
</dbReference>
<comment type="caution">
    <text evidence="1">The sequence shown here is derived from an EMBL/GenBank/DDBJ whole genome shotgun (WGS) entry which is preliminary data.</text>
</comment>
<sequence length="79" mass="8705">MVERSERHRHVLGSVEFGPEALTAEVVVSLASTIWKKKLSRCCRFCCFDGRQVSCPTAGGCVVFSLCVRMPIWTAASGR</sequence>
<proteinExistence type="predicted"/>
<keyword evidence="2" id="KW-1185">Reference proteome</keyword>
<organism evidence="1 2">
    <name type="scientific">Rhodopirellula sallentina SM41</name>
    <dbReference type="NCBI Taxonomy" id="1263870"/>
    <lineage>
        <taxon>Bacteria</taxon>
        <taxon>Pseudomonadati</taxon>
        <taxon>Planctomycetota</taxon>
        <taxon>Planctomycetia</taxon>
        <taxon>Pirellulales</taxon>
        <taxon>Pirellulaceae</taxon>
        <taxon>Rhodopirellula</taxon>
    </lineage>
</organism>
<accession>M5TV51</accession>
<reference evidence="1 2" key="1">
    <citation type="journal article" date="2013" name="Mar. Genomics">
        <title>Expression of sulfatases in Rhodopirellula baltica and the diversity of sulfatases in the genus Rhodopirellula.</title>
        <authorList>
            <person name="Wegner C.E."/>
            <person name="Richter-Heitmann T."/>
            <person name="Klindworth A."/>
            <person name="Klockow C."/>
            <person name="Richter M."/>
            <person name="Achstetter T."/>
            <person name="Glockner F.O."/>
            <person name="Harder J."/>
        </authorList>
    </citation>
    <scope>NUCLEOTIDE SEQUENCE [LARGE SCALE GENOMIC DNA]</scope>
    <source>
        <strain evidence="1 2">SM41</strain>
    </source>
</reference>
<protein>
    <submittedName>
        <fullName evidence="1">Uncharacterized protein</fullName>
    </submittedName>
</protein>
<evidence type="ECO:0000313" key="2">
    <source>
        <dbReference type="Proteomes" id="UP000011885"/>
    </source>
</evidence>
<dbReference type="AlphaFoldDB" id="M5TV51"/>
<name>M5TV51_9BACT</name>
<gene>
    <name evidence="1" type="ORF">RSSM_05483</name>
</gene>